<dbReference type="KEGG" id="kbs:EPA93_14010"/>
<keyword evidence="2" id="KW-1185">Reference proteome</keyword>
<gene>
    <name evidence="1" type="ORF">EPA93_14010</name>
</gene>
<organism evidence="1 2">
    <name type="scientific">Ktedonosporobacter rubrisoli</name>
    <dbReference type="NCBI Taxonomy" id="2509675"/>
    <lineage>
        <taxon>Bacteria</taxon>
        <taxon>Bacillati</taxon>
        <taxon>Chloroflexota</taxon>
        <taxon>Ktedonobacteria</taxon>
        <taxon>Ktedonobacterales</taxon>
        <taxon>Ktedonosporobacteraceae</taxon>
        <taxon>Ktedonosporobacter</taxon>
    </lineage>
</organism>
<protein>
    <submittedName>
        <fullName evidence="1">Uncharacterized protein</fullName>
    </submittedName>
</protein>
<dbReference type="Proteomes" id="UP000290365">
    <property type="component" value="Chromosome"/>
</dbReference>
<name>A0A4P6JNZ8_KTERU</name>
<dbReference type="RefSeq" id="WP_129888122.1">
    <property type="nucleotide sequence ID" value="NZ_CP035758.1"/>
</dbReference>
<sequence length="79" mass="8715">MHKTTYTTSLNSWLVENPDTEIQPTTESVWGEAGLRSVWGTSVWSNVWGNAPLNSVWGTSVWSSVWGQPMINATSESSV</sequence>
<evidence type="ECO:0000313" key="2">
    <source>
        <dbReference type="Proteomes" id="UP000290365"/>
    </source>
</evidence>
<evidence type="ECO:0000313" key="1">
    <source>
        <dbReference type="EMBL" id="QBD77058.1"/>
    </source>
</evidence>
<dbReference type="EMBL" id="CP035758">
    <property type="protein sequence ID" value="QBD77058.1"/>
    <property type="molecule type" value="Genomic_DNA"/>
</dbReference>
<dbReference type="AlphaFoldDB" id="A0A4P6JNZ8"/>
<accession>A0A4P6JNZ8</accession>
<reference evidence="1 2" key="1">
    <citation type="submission" date="2019-01" db="EMBL/GenBank/DDBJ databases">
        <title>Ktedonosporobacter rubrisoli SCAWS-G2.</title>
        <authorList>
            <person name="Huang Y."/>
            <person name="Yan B."/>
        </authorList>
    </citation>
    <scope>NUCLEOTIDE SEQUENCE [LARGE SCALE GENOMIC DNA]</scope>
    <source>
        <strain evidence="1 2">SCAWS-G2</strain>
    </source>
</reference>
<proteinExistence type="predicted"/>